<feature type="region of interest" description="Disordered" evidence="1">
    <location>
        <begin position="1"/>
        <end position="60"/>
    </location>
</feature>
<dbReference type="AlphaFoldDB" id="A0A4Z2G699"/>
<sequence>MSKRRRREKREEERRERREKRGGDGSEVQKVGQSILAVSRAGGRGAGGGQRRRSFHRSVPSARRGFTQAVHLLHEGLQLGVQGLQPTGTARRPEASHLAVRLRFLQVTGLRCLVAADLVVEGRGGGQQLDRRGNQAGLVPNGQQGVVVLVPQGVGLPPDRLFALQRADGGNTGNTFRTSET</sequence>
<dbReference type="EMBL" id="SRLO01000689">
    <property type="protein sequence ID" value="TNN48605.1"/>
    <property type="molecule type" value="Genomic_DNA"/>
</dbReference>
<evidence type="ECO:0000256" key="1">
    <source>
        <dbReference type="SAM" id="MobiDB-lite"/>
    </source>
</evidence>
<gene>
    <name evidence="2" type="ORF">EYF80_041192</name>
</gene>
<keyword evidence="3" id="KW-1185">Reference proteome</keyword>
<name>A0A4Z2G699_9TELE</name>
<accession>A0A4Z2G699</accession>
<comment type="caution">
    <text evidence="2">The sequence shown here is derived from an EMBL/GenBank/DDBJ whole genome shotgun (WGS) entry which is preliminary data.</text>
</comment>
<evidence type="ECO:0000313" key="2">
    <source>
        <dbReference type="EMBL" id="TNN48605.1"/>
    </source>
</evidence>
<organism evidence="2 3">
    <name type="scientific">Liparis tanakae</name>
    <name type="common">Tanaka's snailfish</name>
    <dbReference type="NCBI Taxonomy" id="230148"/>
    <lineage>
        <taxon>Eukaryota</taxon>
        <taxon>Metazoa</taxon>
        <taxon>Chordata</taxon>
        <taxon>Craniata</taxon>
        <taxon>Vertebrata</taxon>
        <taxon>Euteleostomi</taxon>
        <taxon>Actinopterygii</taxon>
        <taxon>Neopterygii</taxon>
        <taxon>Teleostei</taxon>
        <taxon>Neoteleostei</taxon>
        <taxon>Acanthomorphata</taxon>
        <taxon>Eupercaria</taxon>
        <taxon>Perciformes</taxon>
        <taxon>Cottioidei</taxon>
        <taxon>Cottales</taxon>
        <taxon>Liparidae</taxon>
        <taxon>Liparis</taxon>
    </lineage>
</organism>
<evidence type="ECO:0000313" key="3">
    <source>
        <dbReference type="Proteomes" id="UP000314294"/>
    </source>
</evidence>
<reference evidence="2 3" key="1">
    <citation type="submission" date="2019-03" db="EMBL/GenBank/DDBJ databases">
        <title>First draft genome of Liparis tanakae, snailfish: a comprehensive survey of snailfish specific genes.</title>
        <authorList>
            <person name="Kim W."/>
            <person name="Song I."/>
            <person name="Jeong J.-H."/>
            <person name="Kim D."/>
            <person name="Kim S."/>
            <person name="Ryu S."/>
            <person name="Song J.Y."/>
            <person name="Lee S.K."/>
        </authorList>
    </citation>
    <scope>NUCLEOTIDE SEQUENCE [LARGE SCALE GENOMIC DNA]</scope>
    <source>
        <tissue evidence="2">Muscle</tissue>
    </source>
</reference>
<feature type="compositionally biased region" description="Basic and acidic residues" evidence="1">
    <location>
        <begin position="9"/>
        <end position="24"/>
    </location>
</feature>
<dbReference type="Proteomes" id="UP000314294">
    <property type="component" value="Unassembled WGS sequence"/>
</dbReference>
<proteinExistence type="predicted"/>
<protein>
    <submittedName>
        <fullName evidence="2">Uncharacterized protein</fullName>
    </submittedName>
</protein>